<reference evidence="1" key="1">
    <citation type="submission" date="2023-07" db="EMBL/GenBank/DDBJ databases">
        <title>Black Yeasts Isolated from many extreme environments.</title>
        <authorList>
            <person name="Coleine C."/>
            <person name="Stajich J.E."/>
            <person name="Selbmann L."/>
        </authorList>
    </citation>
    <scope>NUCLEOTIDE SEQUENCE</scope>
    <source>
        <strain evidence="1">CCFEE 5714</strain>
    </source>
</reference>
<dbReference type="EMBL" id="JAUTXU010000003">
    <property type="protein sequence ID" value="KAK3725190.1"/>
    <property type="molecule type" value="Genomic_DNA"/>
</dbReference>
<dbReference type="Proteomes" id="UP001281147">
    <property type="component" value="Unassembled WGS sequence"/>
</dbReference>
<name>A0ACC3NZB4_9PEZI</name>
<proteinExistence type="predicted"/>
<protein>
    <submittedName>
        <fullName evidence="1">Uncharacterized protein</fullName>
    </submittedName>
</protein>
<organism evidence="1 2">
    <name type="scientific">Vermiconidia calcicola</name>
    <dbReference type="NCBI Taxonomy" id="1690605"/>
    <lineage>
        <taxon>Eukaryota</taxon>
        <taxon>Fungi</taxon>
        <taxon>Dikarya</taxon>
        <taxon>Ascomycota</taxon>
        <taxon>Pezizomycotina</taxon>
        <taxon>Dothideomycetes</taxon>
        <taxon>Dothideomycetidae</taxon>
        <taxon>Mycosphaerellales</taxon>
        <taxon>Extremaceae</taxon>
        <taxon>Vermiconidia</taxon>
    </lineage>
</organism>
<evidence type="ECO:0000313" key="2">
    <source>
        <dbReference type="Proteomes" id="UP001281147"/>
    </source>
</evidence>
<gene>
    <name evidence="1" type="ORF">LTR37_000701</name>
</gene>
<comment type="caution">
    <text evidence="1">The sequence shown here is derived from an EMBL/GenBank/DDBJ whole genome shotgun (WGS) entry which is preliminary data.</text>
</comment>
<accession>A0ACC3NZB4</accession>
<keyword evidence="2" id="KW-1185">Reference proteome</keyword>
<evidence type="ECO:0000313" key="1">
    <source>
        <dbReference type="EMBL" id="KAK3725190.1"/>
    </source>
</evidence>
<sequence length="339" mass="38034">MAEPTPRTVRFTEDADVSLLRDSVTLQVSSDVLREASPVFGAMLGPNFLERQALYSEGIGSETSIPLPDDDAEAVELLCLFLHPQENPTIPSINPTELLRFASTVDKYACAAAVSIQASALFDGVNMESPDSSFFALQAAYFLDKPIDFARITSKLVREDVFFPTGPIEELTDETEALLMDLFELLETHAAEVVNNLRNQREQFNACLAPLLVRDHVKSEEADDASEIRPTSTNLCSYEQELATRYLEELIENGVWPHKHPSLVSELLKGLSRLEKPEDTDLRPCDNICHINKRGLLNDAAGNLETLRLYAKTKWTGICLDCFKNTRRGIRRCRLEHDY</sequence>